<accession>K8F3Q1</accession>
<evidence type="ECO:0000313" key="2">
    <source>
        <dbReference type="Proteomes" id="UP000198341"/>
    </source>
</evidence>
<sequence>MYAHLQVDYEEYASTSSSKHHGYKTEVSERNKHIRELEDIEHALAKIYAEIDCGDQVADLIGDKDVQKRIKELDRRGKTMKGEKYLTYPENARYFLDEKGGGSKDGEEDRLKLEEALKTFVLDDDEDEANPLAMTPSSLAERAMDMPLVAVRRKGKDNDDAKMYMVKSTKRPPKRMVHDFTIGRLPDRRIEDEELDEENAGEFAYRDLESID</sequence>
<protein>
    <submittedName>
        <fullName evidence="1">Uncharacterized protein</fullName>
    </submittedName>
</protein>
<dbReference type="RefSeq" id="XP_007511145.1">
    <property type="nucleotide sequence ID" value="XM_007511083.1"/>
</dbReference>
<evidence type="ECO:0000313" key="1">
    <source>
        <dbReference type="EMBL" id="CCO66705.1"/>
    </source>
</evidence>
<dbReference type="GeneID" id="19013623"/>
<reference evidence="1 2" key="1">
    <citation type="submission" date="2011-10" db="EMBL/GenBank/DDBJ databases">
        <authorList>
            <person name="Genoscope - CEA"/>
        </authorList>
    </citation>
    <scope>NUCLEOTIDE SEQUENCE [LARGE SCALE GENOMIC DNA]</scope>
    <source>
        <strain evidence="1 2">RCC 1105</strain>
    </source>
</reference>
<gene>
    <name evidence="1" type="ORF">Bathy09g01160</name>
</gene>
<dbReference type="EMBL" id="FO082270">
    <property type="protein sequence ID" value="CCO66705.1"/>
    <property type="molecule type" value="Genomic_DNA"/>
</dbReference>
<proteinExistence type="predicted"/>
<dbReference type="KEGG" id="bpg:Bathy09g01160"/>
<organism evidence="1 2">
    <name type="scientific">Bathycoccus prasinos</name>
    <dbReference type="NCBI Taxonomy" id="41875"/>
    <lineage>
        <taxon>Eukaryota</taxon>
        <taxon>Viridiplantae</taxon>
        <taxon>Chlorophyta</taxon>
        <taxon>Mamiellophyceae</taxon>
        <taxon>Mamiellales</taxon>
        <taxon>Bathycoccaceae</taxon>
        <taxon>Bathycoccus</taxon>
    </lineage>
</organism>
<dbReference type="Proteomes" id="UP000198341">
    <property type="component" value="Chromosome 9"/>
</dbReference>
<name>K8F3Q1_9CHLO</name>
<keyword evidence="2" id="KW-1185">Reference proteome</keyword>
<dbReference type="AlphaFoldDB" id="K8F3Q1"/>
<dbReference type="OrthoDB" id="10579887at2759"/>